<gene>
    <name evidence="3" type="ORF">JMJ56_18675</name>
</gene>
<evidence type="ECO:0000313" key="3">
    <source>
        <dbReference type="EMBL" id="MBL6080050.1"/>
    </source>
</evidence>
<reference evidence="3 4" key="1">
    <citation type="submission" date="2021-01" db="EMBL/GenBank/DDBJ databases">
        <title>Belnapia mucosa sp. nov. and Belnapia arida sp. nov., isolated from the Tabernas Desert (Almeria, Spain).</title>
        <authorList>
            <person name="Molina-Menor E."/>
            <person name="Vidal-Verdu A."/>
            <person name="Calonge A."/>
            <person name="Satari L."/>
            <person name="Pereto J."/>
            <person name="Porcar M."/>
        </authorList>
    </citation>
    <scope>NUCLEOTIDE SEQUENCE [LARGE SCALE GENOMIC DNA]</scope>
    <source>
        <strain evidence="3 4">T18</strain>
    </source>
</reference>
<name>A0ABS1U7C3_9PROT</name>
<comment type="caution">
    <text evidence="3">The sequence shown here is derived from an EMBL/GenBank/DDBJ whole genome shotgun (WGS) entry which is preliminary data.</text>
</comment>
<dbReference type="Gene3D" id="2.70.70.10">
    <property type="entry name" value="Glucose Permease (Domain IIA)"/>
    <property type="match status" value="1"/>
</dbReference>
<evidence type="ECO:0000256" key="1">
    <source>
        <dbReference type="SAM" id="SignalP"/>
    </source>
</evidence>
<keyword evidence="4" id="KW-1185">Reference proteome</keyword>
<dbReference type="SUPFAM" id="SSF51261">
    <property type="entry name" value="Duplicated hybrid motif"/>
    <property type="match status" value="1"/>
</dbReference>
<dbReference type="PANTHER" id="PTHR21666:SF270">
    <property type="entry name" value="MUREIN HYDROLASE ACTIVATOR ENVC"/>
    <property type="match status" value="1"/>
</dbReference>
<feature type="signal peptide" evidence="1">
    <location>
        <begin position="1"/>
        <end position="26"/>
    </location>
</feature>
<dbReference type="Proteomes" id="UP000660885">
    <property type="component" value="Unassembled WGS sequence"/>
</dbReference>
<feature type="domain" description="M23ase beta-sheet core" evidence="2">
    <location>
        <begin position="268"/>
        <end position="368"/>
    </location>
</feature>
<dbReference type="InterPro" id="IPR016047">
    <property type="entry name" value="M23ase_b-sheet_dom"/>
</dbReference>
<accession>A0ABS1U7C3</accession>
<organism evidence="3 4">
    <name type="scientific">Belnapia arida</name>
    <dbReference type="NCBI Taxonomy" id="2804533"/>
    <lineage>
        <taxon>Bacteria</taxon>
        <taxon>Pseudomonadati</taxon>
        <taxon>Pseudomonadota</taxon>
        <taxon>Alphaproteobacteria</taxon>
        <taxon>Acetobacterales</taxon>
        <taxon>Roseomonadaceae</taxon>
        <taxon>Belnapia</taxon>
    </lineage>
</organism>
<keyword evidence="1" id="KW-0732">Signal</keyword>
<dbReference type="EMBL" id="JAETWB010000010">
    <property type="protein sequence ID" value="MBL6080050.1"/>
    <property type="molecule type" value="Genomic_DNA"/>
</dbReference>
<dbReference type="CDD" id="cd12797">
    <property type="entry name" value="M23_peptidase"/>
    <property type="match status" value="1"/>
</dbReference>
<sequence length="427" mass="44721">MTMKLPGVVMAPLSAALVLTVLHGAAADDRVSAACRQSSSGQSAERRDAPAAPPALTPAVWSVVQGPIVPVLGSDGRHHLAYAIRFLNLAGSRVTIEAVTPVDPARENIPVGSDKVQDGGGRQVTGMIRPYPVEQEAGGQRYSSQLEPGQGGLVFLDVTFERAEDIPTAIAHRVTQSQAGGTVVSAVAGRAEICRDDAVALAPPLRGGGWMVALGCCEMLSDHRTAVLPINGALRPAQTFAIDFIRLDESTGRAWAGNPGDPRSWLGYGQPVLAAAPGRVVSIRDGLPNQPIGALPSDLPIADILGNHVITDIGAGRYAFYAHMVPGSVRVQSGDVVEQGAELGLLGNSGNTSAPHLHFQVMDGPSALDANGLPFVFEQWDLSRRVAGTVNELERKVQAGEPVETSAAGTTERRRVLPLNLDIVAFP</sequence>
<protein>
    <submittedName>
        <fullName evidence="3">M23 family metallopeptidase</fullName>
    </submittedName>
</protein>
<proteinExistence type="predicted"/>
<feature type="chain" id="PRO_5045912799" evidence="1">
    <location>
        <begin position="27"/>
        <end position="427"/>
    </location>
</feature>
<dbReference type="InterPro" id="IPR050570">
    <property type="entry name" value="Cell_wall_metabolism_enzyme"/>
</dbReference>
<dbReference type="RefSeq" id="WP_202833289.1">
    <property type="nucleotide sequence ID" value="NZ_JAETWB010000010.1"/>
</dbReference>
<evidence type="ECO:0000259" key="2">
    <source>
        <dbReference type="Pfam" id="PF01551"/>
    </source>
</evidence>
<dbReference type="InterPro" id="IPR011055">
    <property type="entry name" value="Dup_hybrid_motif"/>
</dbReference>
<dbReference type="Pfam" id="PF01551">
    <property type="entry name" value="Peptidase_M23"/>
    <property type="match status" value="1"/>
</dbReference>
<evidence type="ECO:0000313" key="4">
    <source>
        <dbReference type="Proteomes" id="UP000660885"/>
    </source>
</evidence>
<dbReference type="PANTHER" id="PTHR21666">
    <property type="entry name" value="PEPTIDASE-RELATED"/>
    <property type="match status" value="1"/>
</dbReference>